<feature type="domain" description="Siroheme synthase central" evidence="7">
    <location>
        <begin position="120"/>
        <end position="145"/>
    </location>
</feature>
<dbReference type="InterPro" id="IPR006367">
    <property type="entry name" value="Sirohaem_synthase_N"/>
</dbReference>
<dbReference type="SUPFAM" id="SSF51735">
    <property type="entry name" value="NAD(P)-binding Rossmann-fold domains"/>
    <property type="match status" value="1"/>
</dbReference>
<proteinExistence type="predicted"/>
<dbReference type="InterPro" id="IPR036291">
    <property type="entry name" value="NAD(P)-bd_dom_sf"/>
</dbReference>
<comment type="pathway">
    <text evidence="1">Porphyrin-containing compound metabolism; siroheme biosynthesis; sirohydrochlorin from precorrin-2: step 1/1.</text>
</comment>
<dbReference type="EC" id="1.3.1.76" evidence="2"/>
<dbReference type="NCBIfam" id="TIGR01470">
    <property type="entry name" value="cysG_Nterm"/>
    <property type="match status" value="1"/>
</dbReference>
<evidence type="ECO:0000256" key="5">
    <source>
        <dbReference type="ARBA" id="ARBA00023244"/>
    </source>
</evidence>
<evidence type="ECO:0000313" key="8">
    <source>
        <dbReference type="EMBL" id="MBF8437785.1"/>
    </source>
</evidence>
<organism evidence="8 9">
    <name type="scientific">Halonatronomonas betaini</name>
    <dbReference type="NCBI Taxonomy" id="2778430"/>
    <lineage>
        <taxon>Bacteria</taxon>
        <taxon>Bacillati</taxon>
        <taxon>Bacillota</taxon>
        <taxon>Clostridia</taxon>
        <taxon>Halanaerobiales</taxon>
        <taxon>Halarsenatibacteraceae</taxon>
        <taxon>Halonatronomonas</taxon>
    </lineage>
</organism>
<dbReference type="SUPFAM" id="SSF75615">
    <property type="entry name" value="Siroheme synthase middle domains-like"/>
    <property type="match status" value="1"/>
</dbReference>
<evidence type="ECO:0000256" key="6">
    <source>
        <dbReference type="ARBA" id="ARBA00047561"/>
    </source>
</evidence>
<keyword evidence="5" id="KW-0627">Porphyrin biosynthesis</keyword>
<sequence>MAGLPVFLKLEDKKVAVIGGGSVASRKVSSLVEAGAEIVVISPEINARLEGMVEAGLLEWRQKSYEYGDLKGFWLVIAATSDSSVNHQVYQEAKEMMQLYNIADRPDLSTFYTAARVKKGDLQIAISTGGKAPALSAEIRRELADKFGDCFGEYLEFAGEVREWLLENEDLEERRRILRAIASREIFDNLLAGDLDRVFREMEKAIPERFFNERAL</sequence>
<evidence type="ECO:0000256" key="4">
    <source>
        <dbReference type="ARBA" id="ARBA00023027"/>
    </source>
</evidence>
<dbReference type="PANTHER" id="PTHR35330:SF1">
    <property type="entry name" value="SIROHEME BIOSYNTHESIS PROTEIN MET8"/>
    <property type="match status" value="1"/>
</dbReference>
<dbReference type="AlphaFoldDB" id="A0A931F7B8"/>
<dbReference type="InterPro" id="IPR042518">
    <property type="entry name" value="SirC_C"/>
</dbReference>
<keyword evidence="9" id="KW-1185">Reference proteome</keyword>
<dbReference type="Pfam" id="PF13241">
    <property type="entry name" value="NAD_binding_7"/>
    <property type="match status" value="1"/>
</dbReference>
<accession>A0A931F7B8</accession>
<reference evidence="8" key="1">
    <citation type="submission" date="2020-11" db="EMBL/GenBank/DDBJ databases">
        <title>Halonatronomonas betainensis gen. nov., sp. nov. a novel haloalkaliphilic representative of the family Halanaerobiacae capable of betaine degradation.</title>
        <authorList>
            <person name="Boltyanskaya Y."/>
            <person name="Kevbrin V."/>
            <person name="Detkova E."/>
            <person name="Grouzdev D.S."/>
            <person name="Koziaeva V."/>
            <person name="Zhilina T."/>
        </authorList>
    </citation>
    <scope>NUCLEOTIDE SEQUENCE</scope>
    <source>
        <strain evidence="8">Z-7014</strain>
    </source>
</reference>
<dbReference type="Gene3D" id="3.40.50.720">
    <property type="entry name" value="NAD(P)-binding Rossmann-like Domain"/>
    <property type="match status" value="1"/>
</dbReference>
<evidence type="ECO:0000256" key="3">
    <source>
        <dbReference type="ARBA" id="ARBA00023002"/>
    </source>
</evidence>
<protein>
    <recommendedName>
        <fullName evidence="2">precorrin-2 dehydrogenase</fullName>
        <ecNumber evidence="2">1.3.1.76</ecNumber>
    </recommendedName>
</protein>
<dbReference type="PANTHER" id="PTHR35330">
    <property type="entry name" value="SIROHEME BIOSYNTHESIS PROTEIN MET8"/>
    <property type="match status" value="1"/>
</dbReference>
<evidence type="ECO:0000256" key="1">
    <source>
        <dbReference type="ARBA" id="ARBA00005010"/>
    </source>
</evidence>
<dbReference type="Proteomes" id="UP000621436">
    <property type="component" value="Unassembled WGS sequence"/>
</dbReference>
<keyword evidence="4" id="KW-0520">NAD</keyword>
<evidence type="ECO:0000259" key="7">
    <source>
        <dbReference type="Pfam" id="PF14824"/>
    </source>
</evidence>
<dbReference type="Pfam" id="PF14824">
    <property type="entry name" value="Sirohm_synth_M"/>
    <property type="match status" value="1"/>
</dbReference>
<dbReference type="InterPro" id="IPR028161">
    <property type="entry name" value="Met8-like"/>
</dbReference>
<keyword evidence="3" id="KW-0560">Oxidoreductase</keyword>
<dbReference type="GO" id="GO:0004325">
    <property type="term" value="F:ferrochelatase activity"/>
    <property type="evidence" value="ECO:0007669"/>
    <property type="project" value="InterPro"/>
</dbReference>
<dbReference type="InterPro" id="IPR028281">
    <property type="entry name" value="Sirohaem_synthase_central"/>
</dbReference>
<name>A0A931F7B8_9FIRM</name>
<gene>
    <name evidence="8" type="ORF">I0Q91_11875</name>
</gene>
<dbReference type="Gene3D" id="1.10.8.610">
    <property type="entry name" value="SirC, precorrin-2 dehydrogenase, C-terminal helical domain-like"/>
    <property type="match status" value="1"/>
</dbReference>
<dbReference type="GO" id="GO:0043115">
    <property type="term" value="F:precorrin-2 dehydrogenase activity"/>
    <property type="evidence" value="ECO:0007669"/>
    <property type="project" value="UniProtKB-EC"/>
</dbReference>
<dbReference type="RefSeq" id="WP_270454802.1">
    <property type="nucleotide sequence ID" value="NZ_JADPIE010000007.1"/>
</dbReference>
<dbReference type="EMBL" id="JADPIE010000007">
    <property type="protein sequence ID" value="MBF8437785.1"/>
    <property type="molecule type" value="Genomic_DNA"/>
</dbReference>
<comment type="catalytic activity">
    <reaction evidence="6">
        <text>precorrin-2 + NAD(+) = sirohydrochlorin + NADH + 2 H(+)</text>
        <dbReference type="Rhea" id="RHEA:15613"/>
        <dbReference type="ChEBI" id="CHEBI:15378"/>
        <dbReference type="ChEBI" id="CHEBI:57540"/>
        <dbReference type="ChEBI" id="CHEBI:57945"/>
        <dbReference type="ChEBI" id="CHEBI:58351"/>
        <dbReference type="ChEBI" id="CHEBI:58827"/>
        <dbReference type="EC" id="1.3.1.76"/>
    </reaction>
</comment>
<evidence type="ECO:0000256" key="2">
    <source>
        <dbReference type="ARBA" id="ARBA00012400"/>
    </source>
</evidence>
<comment type="caution">
    <text evidence="8">The sequence shown here is derived from an EMBL/GenBank/DDBJ whole genome shotgun (WGS) entry which is preliminary data.</text>
</comment>
<evidence type="ECO:0000313" key="9">
    <source>
        <dbReference type="Proteomes" id="UP000621436"/>
    </source>
</evidence>
<dbReference type="GO" id="GO:0019354">
    <property type="term" value="P:siroheme biosynthetic process"/>
    <property type="evidence" value="ECO:0007669"/>
    <property type="project" value="InterPro"/>
</dbReference>